<evidence type="ECO:0000313" key="2">
    <source>
        <dbReference type="Proteomes" id="UP001642484"/>
    </source>
</evidence>
<proteinExistence type="predicted"/>
<protein>
    <submittedName>
        <fullName evidence="1">Uncharacterized protein</fullName>
    </submittedName>
</protein>
<evidence type="ECO:0000313" key="1">
    <source>
        <dbReference type="EMBL" id="CAK9078023.1"/>
    </source>
</evidence>
<feature type="non-terminal residue" evidence="1">
    <location>
        <position position="1"/>
    </location>
</feature>
<name>A0ABP0PRH0_9DINO</name>
<reference evidence="1 2" key="1">
    <citation type="submission" date="2024-02" db="EMBL/GenBank/DDBJ databases">
        <authorList>
            <person name="Chen Y."/>
            <person name="Shah S."/>
            <person name="Dougan E. K."/>
            <person name="Thang M."/>
            <person name="Chan C."/>
        </authorList>
    </citation>
    <scope>NUCLEOTIDE SEQUENCE [LARGE SCALE GENOMIC DNA]</scope>
</reference>
<dbReference type="Proteomes" id="UP001642484">
    <property type="component" value="Unassembled WGS sequence"/>
</dbReference>
<comment type="caution">
    <text evidence="1">The sequence shown here is derived from an EMBL/GenBank/DDBJ whole genome shotgun (WGS) entry which is preliminary data.</text>
</comment>
<keyword evidence="2" id="KW-1185">Reference proteome</keyword>
<sequence>TRAYQHIAGVVGIHGQALLAFVAAALLFLRGSWLLVESPKLCQVISWFVLGAILSLCWMLHPATGPSLEHFDMETCVSCVLAAACYGGILFALLPEAGCYTVGVGASLCVSVFAIRLAYSSRVLHVADGQSFMPLHFLVGILGGYWCSCRRKQALDFFFSAGGSAVMALTLQWWLIDTLTLFLPESNDNTNENTKTALDHFFRLWSGPIASESHLWDSITCWLFLIMWSAMFLLGGRVQRILQLTEGERLQERQWKLQQWFQDQLRKAPRNCDRVPRWPGTQHRAEDDGDNGDHTDGRQVSGTSEDRDLREEEDFGMYLLPKDLESMKLKRAKSIPCFSTRSQTVIPLRQSSLPVAAVARQSHSDLSPWP</sequence>
<accession>A0ABP0PRH0</accession>
<dbReference type="EMBL" id="CAXAMN010023490">
    <property type="protein sequence ID" value="CAK9078023.1"/>
    <property type="molecule type" value="Genomic_DNA"/>
</dbReference>
<gene>
    <name evidence="1" type="ORF">CCMP2556_LOCUS38443</name>
</gene>
<organism evidence="1 2">
    <name type="scientific">Durusdinium trenchii</name>
    <dbReference type="NCBI Taxonomy" id="1381693"/>
    <lineage>
        <taxon>Eukaryota</taxon>
        <taxon>Sar</taxon>
        <taxon>Alveolata</taxon>
        <taxon>Dinophyceae</taxon>
        <taxon>Suessiales</taxon>
        <taxon>Symbiodiniaceae</taxon>
        <taxon>Durusdinium</taxon>
    </lineage>
</organism>